<keyword evidence="2" id="KW-1185">Reference proteome</keyword>
<dbReference type="Proteomes" id="UP000239203">
    <property type="component" value="Unassembled WGS sequence"/>
</dbReference>
<reference evidence="1 2" key="1">
    <citation type="submission" date="2018-02" db="EMBL/GenBank/DDBJ databases">
        <title>Genomic Encyclopedia of Archaeal and Bacterial Type Strains, Phase II (KMG-II): from individual species to whole genera.</title>
        <authorList>
            <person name="Goeker M."/>
        </authorList>
    </citation>
    <scope>NUCLEOTIDE SEQUENCE [LARGE SCALE GENOMIC DNA]</scope>
    <source>
        <strain evidence="1 2">YU 961-1</strain>
    </source>
</reference>
<dbReference type="AlphaFoldDB" id="A0A2S6GLV6"/>
<protein>
    <submittedName>
        <fullName evidence="1">Uncharacterized protein</fullName>
    </submittedName>
</protein>
<dbReference type="EMBL" id="PTIX01000011">
    <property type="protein sequence ID" value="PPK66205.1"/>
    <property type="molecule type" value="Genomic_DNA"/>
</dbReference>
<comment type="caution">
    <text evidence="1">The sequence shown here is derived from an EMBL/GenBank/DDBJ whole genome shotgun (WGS) entry which is preliminary data.</text>
</comment>
<dbReference type="RefSeq" id="WP_181043632.1">
    <property type="nucleotide sequence ID" value="NZ_CP154825.1"/>
</dbReference>
<proteinExistence type="predicted"/>
<sequence>MVGMAVWSAAATLLFLRSRNVIAPAAAHSVWDTFGFVMSRVRRAVGLS</sequence>
<evidence type="ECO:0000313" key="2">
    <source>
        <dbReference type="Proteomes" id="UP000239203"/>
    </source>
</evidence>
<evidence type="ECO:0000313" key="1">
    <source>
        <dbReference type="EMBL" id="PPK66205.1"/>
    </source>
</evidence>
<accession>A0A2S6GLV6</accession>
<name>A0A2S6GLV6_9PSEU</name>
<gene>
    <name evidence="1" type="ORF">CLV40_111169</name>
</gene>
<organism evidence="1 2">
    <name type="scientific">Actinokineospora auranticolor</name>
    <dbReference type="NCBI Taxonomy" id="155976"/>
    <lineage>
        <taxon>Bacteria</taxon>
        <taxon>Bacillati</taxon>
        <taxon>Actinomycetota</taxon>
        <taxon>Actinomycetes</taxon>
        <taxon>Pseudonocardiales</taxon>
        <taxon>Pseudonocardiaceae</taxon>
        <taxon>Actinokineospora</taxon>
    </lineage>
</organism>